<organism evidence="3 4">
    <name type="scientific">Enterococcus larvae</name>
    <dbReference type="NCBI Taxonomy" id="2794352"/>
    <lineage>
        <taxon>Bacteria</taxon>
        <taxon>Bacillati</taxon>
        <taxon>Bacillota</taxon>
        <taxon>Bacilli</taxon>
        <taxon>Lactobacillales</taxon>
        <taxon>Enterococcaceae</taxon>
        <taxon>Enterococcus</taxon>
    </lineage>
</organism>
<proteinExistence type="predicted"/>
<gene>
    <name evidence="3" type="ORF">I6N96_15455</name>
</gene>
<accession>A0ABS4CM72</accession>
<dbReference type="Gene3D" id="2.60.40.740">
    <property type="match status" value="1"/>
</dbReference>
<comment type="caution">
    <text evidence="3">The sequence shown here is derived from an EMBL/GenBank/DDBJ whole genome shotgun (WGS) entry which is preliminary data.</text>
</comment>
<dbReference type="InterPro" id="IPR041498">
    <property type="entry name" value="Big_6"/>
</dbReference>
<dbReference type="NCBIfam" id="TIGR01451">
    <property type="entry name" value="B_ant_repeat"/>
    <property type="match status" value="1"/>
</dbReference>
<protein>
    <submittedName>
        <fullName evidence="3">Isopeptide-forming domain-containing fimbrial protein</fullName>
    </submittedName>
</protein>
<dbReference type="EMBL" id="JAEDXU010000009">
    <property type="protein sequence ID" value="MBP1047684.1"/>
    <property type="molecule type" value="Genomic_DNA"/>
</dbReference>
<feature type="region of interest" description="Disordered" evidence="1">
    <location>
        <begin position="158"/>
        <end position="177"/>
    </location>
</feature>
<dbReference type="Gene3D" id="2.60.40.10">
    <property type="entry name" value="Immunoglobulins"/>
    <property type="match status" value="1"/>
</dbReference>
<name>A0ABS4CM72_9ENTE</name>
<keyword evidence="4" id="KW-1185">Reference proteome</keyword>
<dbReference type="InterPro" id="IPR046776">
    <property type="entry name" value="Pectate_lyase_5"/>
</dbReference>
<dbReference type="Proteomes" id="UP000673375">
    <property type="component" value="Unassembled WGS sequence"/>
</dbReference>
<reference evidence="3 4" key="1">
    <citation type="submission" date="2020-12" db="EMBL/GenBank/DDBJ databases">
        <title>Vagococcus allomyrinae sp. nov. and Enterococcus lavae sp. nov., isolated from the larvae of Allomyrina dichotoma.</title>
        <authorList>
            <person name="Lee S.D."/>
        </authorList>
    </citation>
    <scope>NUCLEOTIDE SEQUENCE [LARGE SCALE GENOMIC DNA]</scope>
    <source>
        <strain evidence="3 4">BWM-S5</strain>
    </source>
</reference>
<dbReference type="InterPro" id="IPR026466">
    <property type="entry name" value="Fim_isopep_form_D2_dom"/>
</dbReference>
<evidence type="ECO:0000313" key="3">
    <source>
        <dbReference type="EMBL" id="MBP1047684.1"/>
    </source>
</evidence>
<dbReference type="Pfam" id="PF20585">
    <property type="entry name" value="Pectate_lyase_5"/>
    <property type="match status" value="1"/>
</dbReference>
<evidence type="ECO:0000259" key="2">
    <source>
        <dbReference type="Pfam" id="PF17936"/>
    </source>
</evidence>
<dbReference type="NCBIfam" id="TIGR04226">
    <property type="entry name" value="RrgB_K2N_iso_D2"/>
    <property type="match status" value="1"/>
</dbReference>
<evidence type="ECO:0000313" key="4">
    <source>
        <dbReference type="Proteomes" id="UP000673375"/>
    </source>
</evidence>
<sequence length="1303" mass="137895">MEIKRKSWLKWVSRGLILAIFFAGILGLRNVTSINANEGSNYSLELVDGDYADSGVIKVKLTVHSGKKETLKLRAEGTSFLDPESFVEDLNTELQSAIDVGTTSDDNVLELKMTGESQTFSTVFEANIDRSQQFSEGKISLESSNGETLGTVSFDQLDSKEVSDEESDQADASIQEETASVDLASSRMISSMSLALPTPSNPVDVSTWAELSAALSSTTVDWINLKADITSGAAVTVTRSKVINGNDNGTIRRWDSSTRVVTLGSASAGSQMTLSDVTITGNSATAMFNASTANSGSWEVQLDNVSNLSTNAQPLANLRDGKVLITGTGNLAMTRSANYINVKTLVVTDNAVIDAQLANTFYETTVDASSVTVEGGSKLTVYSATDNVIRSSGQVDFTFKGQGTEVDFSGSYTTSGSGGGLVSINNDNSNINVLDGAYVSVRSLAASSATPAIMMMSRGGIFTVDGGSKLYLESGSNTNNLSSVLRFRSRGYMTFDVKNNSTIEINRTGGNSAALRMYGDGNVVNVSSGSDVILTNEGSGTPLAPGGDGRNQGVHYDSGSTSIPSEFNLTGENSAVTIDADYGAAIDGNGSATNIVAGAGTYFVARGRTPGANEAIFAAGSAPITVTMDHPKYFDFRNDRPGGGNVFQGTAASVFTLNNSMLAVWENGRNLDGNPSKSWTVMDSVWTGVNFANGTSSNNPEFNSSFLGAPAYSRMTANNQAAVIDELRVPTDADKYIWGHASVPEGKMDDPRDAYTDEVHVRVEVYNGDGSFAYEAVGSSIGDGEDDDGIAVYGDDERAGIFKINVPNGEFLTSDQTIKVIAAWRGLLENEGTSLVYDSEASDLQTPERIVLDVTPPEPTALTDENLNNVTKVLSGKNAEKGALVHVYYNSGDRASGTLLGTTTVQPDGSWSFNLPYYVEKTKELSVYLSDDAGQHTAAQVVSAPGETPVLYDQTGLVKPPVTNISTGNINPYNDYSYHDAVFKGVEKYTVTDVIPVPTLQKGVTSSAGDSVSVGDTLTYSLTAKNTKSGSKDWAEVVLEDTLPEGLAFDEANHGITITLYNASETPGTDPGTPITVDTDSFEYNESTRLLTINVGNIPALHTVVATFNVKAASASETDILNKAFAKGDSPQEATFVEGGTVVGPFISLEAESNEIGLPGGELYGGLTFVSAPTTIDFGVQAVKTSVQRINHPTSMSGDLAIQDTRKTRSQWKLMAKITSDLSNGTDTVTDALIYVYNGNDVVLGSGSQEVAKHTNTDTDVYKINDSWSESGDGLKLETKIGAVQSIGDYVGTITWELVEAPL</sequence>
<dbReference type="InterPro" id="IPR047589">
    <property type="entry name" value="DUF11_rpt"/>
</dbReference>
<feature type="domain" description="Bacterial Ig" evidence="2">
    <location>
        <begin position="859"/>
        <end position="945"/>
    </location>
</feature>
<evidence type="ECO:0000256" key="1">
    <source>
        <dbReference type="SAM" id="MobiDB-lite"/>
    </source>
</evidence>
<dbReference type="RefSeq" id="WP_209558467.1">
    <property type="nucleotide sequence ID" value="NZ_JAEDXU010000009.1"/>
</dbReference>
<dbReference type="InterPro" id="IPR013783">
    <property type="entry name" value="Ig-like_fold"/>
</dbReference>
<dbReference type="Pfam" id="PF17936">
    <property type="entry name" value="Big_6"/>
    <property type="match status" value="1"/>
</dbReference>